<dbReference type="InterPro" id="IPR036852">
    <property type="entry name" value="Peptidase_S8/S53_dom_sf"/>
</dbReference>
<evidence type="ECO:0000259" key="6">
    <source>
        <dbReference type="Pfam" id="PF00082"/>
    </source>
</evidence>
<dbReference type="Gene3D" id="3.40.50.200">
    <property type="entry name" value="Peptidase S8/S53 domain"/>
    <property type="match status" value="1"/>
</dbReference>
<evidence type="ECO:0000256" key="5">
    <source>
        <dbReference type="PROSITE-ProRule" id="PRU01240"/>
    </source>
</evidence>
<comment type="similarity">
    <text evidence="1 5">Belongs to the peptidase S8 family.</text>
</comment>
<keyword evidence="3 5" id="KW-0378">Hydrolase</keyword>
<dbReference type="STRING" id="160454.RV10_GL001029"/>
<dbReference type="InterPro" id="IPR015500">
    <property type="entry name" value="Peptidase_S8_subtilisin-rel"/>
</dbReference>
<evidence type="ECO:0000256" key="2">
    <source>
        <dbReference type="ARBA" id="ARBA00022670"/>
    </source>
</evidence>
<dbReference type="GO" id="GO:0006508">
    <property type="term" value="P:proteolysis"/>
    <property type="evidence" value="ECO:0007669"/>
    <property type="project" value="UniProtKB-KW"/>
</dbReference>
<organism evidence="7 8">
    <name type="scientific">Enterococcus pallens ATCC BAA-351</name>
    <dbReference type="NCBI Taxonomy" id="1158607"/>
    <lineage>
        <taxon>Bacteria</taxon>
        <taxon>Bacillati</taxon>
        <taxon>Bacillota</taxon>
        <taxon>Bacilli</taxon>
        <taxon>Lactobacillales</taxon>
        <taxon>Enterococcaceae</taxon>
        <taxon>Enterococcus</taxon>
    </lineage>
</organism>
<feature type="domain" description="Peptidase S8/S53" evidence="6">
    <location>
        <begin position="210"/>
        <end position="466"/>
    </location>
</feature>
<evidence type="ECO:0000256" key="3">
    <source>
        <dbReference type="ARBA" id="ARBA00022801"/>
    </source>
</evidence>
<dbReference type="InterPro" id="IPR022398">
    <property type="entry name" value="Peptidase_S8_His-AS"/>
</dbReference>
<keyword evidence="8" id="KW-1185">Reference proteome</keyword>
<dbReference type="eggNOG" id="COG1404">
    <property type="taxonomic scope" value="Bacteria"/>
</dbReference>
<evidence type="ECO:0000256" key="4">
    <source>
        <dbReference type="ARBA" id="ARBA00022825"/>
    </source>
</evidence>
<feature type="active site" description="Charge relay system" evidence="5">
    <location>
        <position position="250"/>
    </location>
</feature>
<accession>R2Q179</accession>
<reference evidence="7 8" key="1">
    <citation type="submission" date="2013-02" db="EMBL/GenBank/DDBJ databases">
        <title>The Genome Sequence of Enterococcus pallens BAA-351.</title>
        <authorList>
            <consortium name="The Broad Institute Genome Sequencing Platform"/>
            <consortium name="The Broad Institute Genome Sequencing Center for Infectious Disease"/>
            <person name="Earl A.M."/>
            <person name="Gilmore M.S."/>
            <person name="Lebreton F."/>
            <person name="Walker B."/>
            <person name="Young S.K."/>
            <person name="Zeng Q."/>
            <person name="Gargeya S."/>
            <person name="Fitzgerald M."/>
            <person name="Haas B."/>
            <person name="Abouelleil A."/>
            <person name="Alvarado L."/>
            <person name="Arachchi H.M."/>
            <person name="Berlin A.M."/>
            <person name="Chapman S.B."/>
            <person name="Dewar J."/>
            <person name="Goldberg J."/>
            <person name="Griggs A."/>
            <person name="Gujja S."/>
            <person name="Hansen M."/>
            <person name="Howarth C."/>
            <person name="Imamovic A."/>
            <person name="Larimer J."/>
            <person name="McCowan C."/>
            <person name="Murphy C."/>
            <person name="Neiman D."/>
            <person name="Pearson M."/>
            <person name="Priest M."/>
            <person name="Roberts A."/>
            <person name="Saif S."/>
            <person name="Shea T."/>
            <person name="Sisk P."/>
            <person name="Sykes S."/>
            <person name="Wortman J."/>
            <person name="Nusbaum C."/>
            <person name="Birren B."/>
        </authorList>
    </citation>
    <scope>NUCLEOTIDE SEQUENCE [LARGE SCALE GENOMIC DNA]</scope>
    <source>
        <strain evidence="7 8">ATCC BAA-351</strain>
    </source>
</reference>
<dbReference type="EMBL" id="AJAQ01000036">
    <property type="protein sequence ID" value="EOH90322.1"/>
    <property type="molecule type" value="Genomic_DNA"/>
</dbReference>
<dbReference type="AlphaFoldDB" id="R2Q179"/>
<dbReference type="InterPro" id="IPR000209">
    <property type="entry name" value="Peptidase_S8/S53_dom"/>
</dbReference>
<dbReference type="GO" id="GO:0004252">
    <property type="term" value="F:serine-type endopeptidase activity"/>
    <property type="evidence" value="ECO:0007669"/>
    <property type="project" value="UniProtKB-UniRule"/>
</dbReference>
<dbReference type="SUPFAM" id="SSF52743">
    <property type="entry name" value="Subtilisin-like"/>
    <property type="match status" value="1"/>
</dbReference>
<sequence length="533" mass="58705">MYKALSNTSTGVKDFTLLGLKENENLLKERNITQGSFTPSKATGSNFAEVINLSKTRIRTEALIEVKSPFVITAHSDEYQVAAGLFGADGYLGYSQGYKDWAKSIVVNNPAVTSVLICIKKLTNEPITKKDFLDSQTKLELGATSTEYNLSIADDPKYTNFKFVGTSHKESNKARDYSWELIDHDLEQTTLTYAQAKLRIDDYWDRGITGKGIKIGIVDNGVSTHDALPIAGGIACQDLGDPYYVSEWFHGTHCSGIALGRNLKNGQPPGVAPDAEMHVIRMSYNTARYKTLSIIESIDYAIEHGIDILSMSVGIHEDSSWDSTDKTKVTVGCPKHLRIPLRNAFIKAHEHGVIVVVAGGNNNNGSGEEEEFIGILQKMPKALSIANLNCFDQRFGSSSVGRWIDAASYGTSIMSAADKRNDVENSYVLGTGTSMATPSVSGIIALYKQLFPRLSGEELVNKVLENCVQVPKLTALQQGKGVPQPPEELYELPVKAETTGKFRIYSNFCWQYAESFFKDEAGKWKKMEVRMNG</sequence>
<comment type="caution">
    <text evidence="7">The sequence shown here is derived from an EMBL/GenBank/DDBJ whole genome shotgun (WGS) entry which is preliminary data.</text>
</comment>
<name>R2Q179_9ENTE</name>
<gene>
    <name evidence="7" type="ORF">UAU_04151</name>
</gene>
<feature type="active site" description="Charge relay system" evidence="5">
    <location>
        <position position="434"/>
    </location>
</feature>
<dbReference type="RefSeq" id="WP_010759096.1">
    <property type="nucleotide sequence ID" value="NZ_ASWD01000005.1"/>
</dbReference>
<keyword evidence="2 5" id="KW-0645">Protease</keyword>
<proteinExistence type="inferred from homology"/>
<dbReference type="PRINTS" id="PR00723">
    <property type="entry name" value="SUBTILISIN"/>
</dbReference>
<dbReference type="PANTHER" id="PTHR43806:SF11">
    <property type="entry name" value="CEREVISIN-RELATED"/>
    <property type="match status" value="1"/>
</dbReference>
<feature type="active site" description="Charge relay system" evidence="5">
    <location>
        <position position="219"/>
    </location>
</feature>
<dbReference type="InterPro" id="IPR050131">
    <property type="entry name" value="Peptidase_S8_subtilisin-like"/>
</dbReference>
<dbReference type="Pfam" id="PF00082">
    <property type="entry name" value="Peptidase_S8"/>
    <property type="match status" value="1"/>
</dbReference>
<dbReference type="PROSITE" id="PS00138">
    <property type="entry name" value="SUBTILASE_SER"/>
    <property type="match status" value="1"/>
</dbReference>
<dbReference type="PROSITE" id="PS51892">
    <property type="entry name" value="SUBTILASE"/>
    <property type="match status" value="1"/>
</dbReference>
<dbReference type="InterPro" id="IPR023828">
    <property type="entry name" value="Peptidase_S8_Ser-AS"/>
</dbReference>
<dbReference type="PROSITE" id="PS00137">
    <property type="entry name" value="SUBTILASE_HIS"/>
    <property type="match status" value="1"/>
</dbReference>
<evidence type="ECO:0000256" key="1">
    <source>
        <dbReference type="ARBA" id="ARBA00011073"/>
    </source>
</evidence>
<protein>
    <recommendedName>
        <fullName evidence="6">Peptidase S8/S53 domain-containing protein</fullName>
    </recommendedName>
</protein>
<dbReference type="PANTHER" id="PTHR43806">
    <property type="entry name" value="PEPTIDASE S8"/>
    <property type="match status" value="1"/>
</dbReference>
<dbReference type="PATRIC" id="fig|1158607.3.peg.4132"/>
<evidence type="ECO:0000313" key="7">
    <source>
        <dbReference type="EMBL" id="EOH90322.1"/>
    </source>
</evidence>
<dbReference type="Proteomes" id="UP000013782">
    <property type="component" value="Unassembled WGS sequence"/>
</dbReference>
<dbReference type="HOGENOM" id="CLU_510689_0_0_9"/>
<evidence type="ECO:0000313" key="8">
    <source>
        <dbReference type="Proteomes" id="UP000013782"/>
    </source>
</evidence>
<keyword evidence="4 5" id="KW-0720">Serine protease</keyword>